<evidence type="ECO:0000313" key="3">
    <source>
        <dbReference type="EMBL" id="KAF2276486.1"/>
    </source>
</evidence>
<organism evidence="3 4">
    <name type="scientific">Westerdykella ornata</name>
    <dbReference type="NCBI Taxonomy" id="318751"/>
    <lineage>
        <taxon>Eukaryota</taxon>
        <taxon>Fungi</taxon>
        <taxon>Dikarya</taxon>
        <taxon>Ascomycota</taxon>
        <taxon>Pezizomycotina</taxon>
        <taxon>Dothideomycetes</taxon>
        <taxon>Pleosporomycetidae</taxon>
        <taxon>Pleosporales</taxon>
        <taxon>Sporormiaceae</taxon>
        <taxon>Westerdykella</taxon>
    </lineage>
</organism>
<feature type="compositionally biased region" description="Polar residues" evidence="1">
    <location>
        <begin position="358"/>
        <end position="373"/>
    </location>
</feature>
<feature type="transmembrane region" description="Helical" evidence="2">
    <location>
        <begin position="6"/>
        <end position="32"/>
    </location>
</feature>
<feature type="compositionally biased region" description="Low complexity" evidence="1">
    <location>
        <begin position="297"/>
        <end position="311"/>
    </location>
</feature>
<feature type="compositionally biased region" description="Polar residues" evidence="1">
    <location>
        <begin position="409"/>
        <end position="428"/>
    </location>
</feature>
<gene>
    <name evidence="3" type="ORF">EI97DRAFT_41368</name>
</gene>
<sequence>MSQLSATALAAVLTGIGVAWLGTVVVLVVVIIRANQRHKRDLRDIEERGVVLAQSHAEERKQQKLARPRAVLRRNAILPFNAKSGWGALRSVDSVNSAQTPLQDPPHYVPQRPSRPRNPRLSWPFSARRASGNSLQMKKMRVSVLSTVIESPKPSPLVPILSRSSLGGDTPSPKKSGSRPSSDQSLLQHHPALRNVLQEGRSHALTARQPEPIRRSLTTKDVSRTEPAVRPNRSKSVAGIPMTDRNSKTSQLTRPLSHDRAASACSQTSGHVPNAPIPPLPLEVARLKSQERRRSQLSRSPSHVSVSSQGSAGSSILAAHSSPIFPRSRNFRLHAVSKRDWRSSTMVGPRAQKEVSHGRNQPSQGSIRSSTARLSVETASDARRSQAESRSSTITSGSSTQSVRVKTAESVTLSKFSTPSCSPVTVRSYTPRRKSGPQVTTYGSPEERHKTPAFLQNGAGNSSVLQRQLSQASTQASSTRSSNGNPFQWDPSPLSSGKPSAMKGSPSARKGHRRQNCVRISLAPTILGPPSRSPSPSVMNDIQEESRMLLRRREAASALDFPALERSLGHQAAQPLHQILSSQLHRFGVP</sequence>
<feature type="region of interest" description="Disordered" evidence="1">
    <location>
        <begin position="339"/>
        <end position="516"/>
    </location>
</feature>
<dbReference type="GeneID" id="54549980"/>
<reference evidence="3" key="1">
    <citation type="journal article" date="2020" name="Stud. Mycol.">
        <title>101 Dothideomycetes genomes: a test case for predicting lifestyles and emergence of pathogens.</title>
        <authorList>
            <person name="Haridas S."/>
            <person name="Albert R."/>
            <person name="Binder M."/>
            <person name="Bloem J."/>
            <person name="Labutti K."/>
            <person name="Salamov A."/>
            <person name="Andreopoulos B."/>
            <person name="Baker S."/>
            <person name="Barry K."/>
            <person name="Bills G."/>
            <person name="Bluhm B."/>
            <person name="Cannon C."/>
            <person name="Castanera R."/>
            <person name="Culley D."/>
            <person name="Daum C."/>
            <person name="Ezra D."/>
            <person name="Gonzalez J."/>
            <person name="Henrissat B."/>
            <person name="Kuo A."/>
            <person name="Liang C."/>
            <person name="Lipzen A."/>
            <person name="Lutzoni F."/>
            <person name="Magnuson J."/>
            <person name="Mondo S."/>
            <person name="Nolan M."/>
            <person name="Ohm R."/>
            <person name="Pangilinan J."/>
            <person name="Park H.-J."/>
            <person name="Ramirez L."/>
            <person name="Alfaro M."/>
            <person name="Sun H."/>
            <person name="Tritt A."/>
            <person name="Yoshinaga Y."/>
            <person name="Zwiers L.-H."/>
            <person name="Turgeon B."/>
            <person name="Goodwin S."/>
            <person name="Spatafora J."/>
            <person name="Crous P."/>
            <person name="Grigoriev I."/>
        </authorList>
    </citation>
    <scope>NUCLEOTIDE SEQUENCE</scope>
    <source>
        <strain evidence="3">CBS 379.55</strain>
    </source>
</reference>
<keyword evidence="2" id="KW-1133">Transmembrane helix</keyword>
<feature type="compositionally biased region" description="Basic and acidic residues" evidence="1">
    <location>
        <begin position="285"/>
        <end position="294"/>
    </location>
</feature>
<keyword evidence="2" id="KW-0472">Membrane</keyword>
<evidence type="ECO:0000313" key="4">
    <source>
        <dbReference type="Proteomes" id="UP000800097"/>
    </source>
</evidence>
<dbReference type="EMBL" id="ML986493">
    <property type="protein sequence ID" value="KAF2276486.1"/>
    <property type="molecule type" value="Genomic_DNA"/>
</dbReference>
<feature type="region of interest" description="Disordered" evidence="1">
    <location>
        <begin position="203"/>
        <end position="311"/>
    </location>
</feature>
<feature type="region of interest" description="Disordered" evidence="1">
    <location>
        <begin position="152"/>
        <end position="186"/>
    </location>
</feature>
<evidence type="ECO:0000256" key="2">
    <source>
        <dbReference type="SAM" id="Phobius"/>
    </source>
</evidence>
<feature type="compositionally biased region" description="Low complexity" evidence="1">
    <location>
        <begin position="389"/>
        <end position="402"/>
    </location>
</feature>
<name>A0A6A6JLF6_WESOR</name>
<dbReference type="AlphaFoldDB" id="A0A6A6JLF6"/>
<keyword evidence="2" id="KW-0812">Transmembrane</keyword>
<feature type="compositionally biased region" description="Low complexity" evidence="1">
    <location>
        <begin position="465"/>
        <end position="482"/>
    </location>
</feature>
<evidence type="ECO:0000256" key="1">
    <source>
        <dbReference type="SAM" id="MobiDB-lite"/>
    </source>
</evidence>
<proteinExistence type="predicted"/>
<accession>A0A6A6JLF6</accession>
<feature type="region of interest" description="Disordered" evidence="1">
    <location>
        <begin position="97"/>
        <end position="134"/>
    </location>
</feature>
<dbReference type="Proteomes" id="UP000800097">
    <property type="component" value="Unassembled WGS sequence"/>
</dbReference>
<dbReference type="OrthoDB" id="3546893at2759"/>
<protein>
    <submittedName>
        <fullName evidence="3">Uncharacterized protein</fullName>
    </submittedName>
</protein>
<feature type="compositionally biased region" description="Low complexity" evidence="1">
    <location>
        <begin position="171"/>
        <end position="182"/>
    </location>
</feature>
<keyword evidence="4" id="KW-1185">Reference proteome</keyword>
<dbReference type="RefSeq" id="XP_033654025.1">
    <property type="nucleotide sequence ID" value="XM_033796805.1"/>
</dbReference>